<reference evidence="3" key="1">
    <citation type="submission" date="2023-07" db="EMBL/GenBank/DDBJ databases">
        <authorList>
            <consortium name="AG Swart"/>
            <person name="Singh M."/>
            <person name="Singh A."/>
            <person name="Seah K."/>
            <person name="Emmerich C."/>
        </authorList>
    </citation>
    <scope>NUCLEOTIDE SEQUENCE</scope>
    <source>
        <strain evidence="3">DP1</strain>
    </source>
</reference>
<dbReference type="InterPro" id="IPR049549">
    <property type="entry name" value="RPN7_PSMD6_C"/>
</dbReference>
<dbReference type="EMBL" id="CAMPGE010016919">
    <property type="protein sequence ID" value="CAI2375439.1"/>
    <property type="molecule type" value="Genomic_DNA"/>
</dbReference>
<name>A0AAD2CZG6_EUPCR</name>
<dbReference type="InterPro" id="IPR000717">
    <property type="entry name" value="PCI_dom"/>
</dbReference>
<protein>
    <recommendedName>
        <fullName evidence="2">PCI domain-containing protein</fullName>
    </recommendedName>
</protein>
<dbReference type="PROSITE" id="PS50250">
    <property type="entry name" value="PCI"/>
    <property type="match status" value="1"/>
</dbReference>
<dbReference type="Pfam" id="PF10602">
    <property type="entry name" value="RPN7"/>
    <property type="match status" value="1"/>
</dbReference>
<organism evidence="3 4">
    <name type="scientific">Euplotes crassus</name>
    <dbReference type="NCBI Taxonomy" id="5936"/>
    <lineage>
        <taxon>Eukaryota</taxon>
        <taxon>Sar</taxon>
        <taxon>Alveolata</taxon>
        <taxon>Ciliophora</taxon>
        <taxon>Intramacronucleata</taxon>
        <taxon>Spirotrichea</taxon>
        <taxon>Hypotrichia</taxon>
        <taxon>Euplotida</taxon>
        <taxon>Euplotidae</taxon>
        <taxon>Moneuplotes</taxon>
    </lineage>
</organism>
<gene>
    <name evidence="3" type="ORF">ECRASSUSDP1_LOCUS16801</name>
</gene>
<dbReference type="InterPro" id="IPR019585">
    <property type="entry name" value="Rpn7/CSN1"/>
</dbReference>
<proteinExistence type="predicted"/>
<comment type="caution">
    <text evidence="3">The sequence shown here is derived from an EMBL/GenBank/DDBJ whole genome shotgun (WGS) entry which is preliminary data.</text>
</comment>
<dbReference type="SUPFAM" id="SSF46785">
    <property type="entry name" value="Winged helix' DNA-binding domain"/>
    <property type="match status" value="1"/>
</dbReference>
<evidence type="ECO:0000313" key="4">
    <source>
        <dbReference type="Proteomes" id="UP001295684"/>
    </source>
</evidence>
<dbReference type="SMART" id="SM00088">
    <property type="entry name" value="PINT"/>
    <property type="match status" value="1"/>
</dbReference>
<dbReference type="AlphaFoldDB" id="A0AAD2CZG6"/>
<dbReference type="InterPro" id="IPR045135">
    <property type="entry name" value="Rpn7_N"/>
</dbReference>
<keyword evidence="4" id="KW-1185">Reference proteome</keyword>
<accession>A0AAD2CZG6</accession>
<dbReference type="InterPro" id="IPR036390">
    <property type="entry name" value="WH_DNA-bd_sf"/>
</dbReference>
<evidence type="ECO:0000259" key="2">
    <source>
        <dbReference type="PROSITE" id="PS50250"/>
    </source>
</evidence>
<feature type="domain" description="PCI" evidence="2">
    <location>
        <begin position="136"/>
        <end position="304"/>
    </location>
</feature>
<evidence type="ECO:0000256" key="1">
    <source>
        <dbReference type="ARBA" id="ARBA00022942"/>
    </source>
</evidence>
<keyword evidence="1" id="KW-0647">Proteasome</keyword>
<dbReference type="Proteomes" id="UP001295684">
    <property type="component" value="Unassembled WGS sequence"/>
</dbReference>
<evidence type="ECO:0000313" key="3">
    <source>
        <dbReference type="EMBL" id="CAI2375439.1"/>
    </source>
</evidence>
<dbReference type="Gene3D" id="1.25.40.570">
    <property type="match status" value="1"/>
</dbReference>
<dbReference type="FunFam" id="1.25.40.570:FF:000005">
    <property type="entry name" value="26S proteasome regulatory subunit N7"/>
    <property type="match status" value="1"/>
</dbReference>
<dbReference type="GO" id="GO:0000502">
    <property type="term" value="C:proteasome complex"/>
    <property type="evidence" value="ECO:0007669"/>
    <property type="project" value="UniProtKB-KW"/>
</dbReference>
<dbReference type="GO" id="GO:0043161">
    <property type="term" value="P:proteasome-mediated ubiquitin-dependent protein catabolic process"/>
    <property type="evidence" value="ECO:0007669"/>
    <property type="project" value="TreeGrafter"/>
</dbReference>
<dbReference type="PANTHER" id="PTHR14145:SF1">
    <property type="entry name" value="26S PROTEASOME NON-ATPASE REGULATORY SUBUNIT 6"/>
    <property type="match status" value="1"/>
</dbReference>
<sequence length="332" mass="38679">MEESKKTKAPKKKWTVKEIEKEIQRHDDAIKEAEEIKGDIDVRDAMYDKAVFLKNVAKYEDDAEKMFRDTYEKSGGPSKKMEILFHILQMTIHNLNLPKIRKDVETCKKLVDEGADWEKKNKLKVYEGVYCMIIRDFKRAAELLLDSVATFTCSELLDYKDFVFYTVVTAMVSLDRKTIRENVVNSPDILAVIRDVPHLKKFSDSFYNFDYKSFFEAFVEIAERIKNDKFLGDHANYFIKEMRLVAYKQFLTSYKSVTIENMAENFGVGPEFLDKELSHFISIGKIKCKIDKVSGVIESNVPDKTIEQYNLMVKKGDFLLDRIQKLGRALDI</sequence>
<dbReference type="Pfam" id="PF21154">
    <property type="entry name" value="RPN7_PSMD6_C"/>
    <property type="match status" value="1"/>
</dbReference>
<dbReference type="Pfam" id="PF01399">
    <property type="entry name" value="PCI"/>
    <property type="match status" value="1"/>
</dbReference>
<dbReference type="PANTHER" id="PTHR14145">
    <property type="entry name" value="26S PROTESOME SUBUNIT 6"/>
    <property type="match status" value="1"/>
</dbReference>